<protein>
    <submittedName>
        <fullName evidence="2">Uncharacterized protein</fullName>
    </submittedName>
</protein>
<accession>A0AAV9VW81</accession>
<feature type="region of interest" description="Disordered" evidence="1">
    <location>
        <begin position="533"/>
        <end position="571"/>
    </location>
</feature>
<evidence type="ECO:0000313" key="3">
    <source>
        <dbReference type="Proteomes" id="UP001370758"/>
    </source>
</evidence>
<dbReference type="Proteomes" id="UP001370758">
    <property type="component" value="Unassembled WGS sequence"/>
</dbReference>
<feature type="region of interest" description="Disordered" evidence="1">
    <location>
        <begin position="98"/>
        <end position="123"/>
    </location>
</feature>
<dbReference type="EMBL" id="JAVHJL010000010">
    <property type="protein sequence ID" value="KAK6496997.1"/>
    <property type="molecule type" value="Genomic_DNA"/>
</dbReference>
<evidence type="ECO:0000256" key="1">
    <source>
        <dbReference type="SAM" id="MobiDB-lite"/>
    </source>
</evidence>
<feature type="compositionally biased region" description="Basic residues" evidence="1">
    <location>
        <begin position="206"/>
        <end position="220"/>
    </location>
</feature>
<feature type="region of interest" description="Disordered" evidence="1">
    <location>
        <begin position="453"/>
        <end position="488"/>
    </location>
</feature>
<feature type="compositionally biased region" description="Pro residues" evidence="1">
    <location>
        <begin position="547"/>
        <end position="558"/>
    </location>
</feature>
<sequence>MSSFTWEKTDGLHCTSSMKYTDQSVGFVEPAFVTSQQHWQQPYGEDVKEGILDGINGFGNVNMAPAVHGSEEEEGLEHDNFGDGDYGEIEITIKFRGRTGSSTTSRKMKLTSNVHPNSGLPTALKLEQPTEDFPQCHRVFSTRDNRGVCILDAGSGCACDEFSPSILRELLGQTISPTGLAIDPSFDHRFSYAVSDFPSDEVAVSRKHRKASTSAGKKRLLSNASEEQSQILQPNKKNPRLAASMEGADDNDADDNGERHTCPYFKMYPERHLECGTKDLAQRPKIKSHIIKDHLKKSNTPIPPEIKSQKCEPWDRWCKWIVQSSSKSDRPVPNSTPDFYPILNYVVAAASEIPSDGLTCFSSVILRLFKAVQTSPNDWVPFITGLEELERSLNVTGPNIGSVNPRRAYPAPKEEDEEDDEKLAIPLEEDAPTSNRDVDELNLKLDTSLPSHCSNSELSLTQYPTSASSSAAESLPQQPPAYTLSQHPTSFSNIPESAAISMEDFTTPNPHGLFPNSDFETLSAWFNFGMAEQNHQDPSPTIEPGYFEPPPPPPPPQPQQEAIEHPPMDHLSIPPGIGTNSKSLIRAAAPPRVRKRKHGAPRPHRMEGAVLNDASPSTHTHGIKISTPNRVEKYEFEGQFSLSNFLEWLRTKFDWQFDTTDGRKLHCRDVREDIAIDNPDAIVAHLGSWATKGVFVQMPEFWLHTNSPRTLGMDKYSMFTPALVEIIQDGGFDVENMSLLLSSRQGSNGYH</sequence>
<evidence type="ECO:0000313" key="2">
    <source>
        <dbReference type="EMBL" id="KAK6496997.1"/>
    </source>
</evidence>
<feature type="compositionally biased region" description="Polar residues" evidence="1">
    <location>
        <begin position="222"/>
        <end position="236"/>
    </location>
</feature>
<feature type="compositionally biased region" description="Polar residues" evidence="1">
    <location>
        <begin position="99"/>
        <end position="120"/>
    </location>
</feature>
<feature type="compositionally biased region" description="Basic residues" evidence="1">
    <location>
        <begin position="592"/>
        <end position="603"/>
    </location>
</feature>
<feature type="compositionally biased region" description="Polar residues" evidence="1">
    <location>
        <begin position="453"/>
        <end position="476"/>
    </location>
</feature>
<dbReference type="AlphaFoldDB" id="A0AAV9VW81"/>
<organism evidence="2 3">
    <name type="scientific">Arthrobotrys musiformis</name>
    <dbReference type="NCBI Taxonomy" id="47236"/>
    <lineage>
        <taxon>Eukaryota</taxon>
        <taxon>Fungi</taxon>
        <taxon>Dikarya</taxon>
        <taxon>Ascomycota</taxon>
        <taxon>Pezizomycotina</taxon>
        <taxon>Orbiliomycetes</taxon>
        <taxon>Orbiliales</taxon>
        <taxon>Orbiliaceae</taxon>
        <taxon>Arthrobotrys</taxon>
    </lineage>
</organism>
<feature type="region of interest" description="Disordered" evidence="1">
    <location>
        <begin position="395"/>
        <end position="437"/>
    </location>
</feature>
<name>A0AAV9VW81_9PEZI</name>
<feature type="region of interest" description="Disordered" evidence="1">
    <location>
        <begin position="590"/>
        <end position="624"/>
    </location>
</feature>
<keyword evidence="3" id="KW-1185">Reference proteome</keyword>
<feature type="region of interest" description="Disordered" evidence="1">
    <location>
        <begin position="206"/>
        <end position="256"/>
    </location>
</feature>
<feature type="compositionally biased region" description="Acidic residues" evidence="1">
    <location>
        <begin position="414"/>
        <end position="431"/>
    </location>
</feature>
<gene>
    <name evidence="2" type="ORF">TWF481_001976</name>
</gene>
<comment type="caution">
    <text evidence="2">The sequence shown here is derived from an EMBL/GenBank/DDBJ whole genome shotgun (WGS) entry which is preliminary data.</text>
</comment>
<proteinExistence type="predicted"/>
<reference evidence="2 3" key="1">
    <citation type="submission" date="2023-08" db="EMBL/GenBank/DDBJ databases">
        <authorList>
            <person name="Palmer J.M."/>
        </authorList>
    </citation>
    <scope>NUCLEOTIDE SEQUENCE [LARGE SCALE GENOMIC DNA]</scope>
    <source>
        <strain evidence="2 3">TWF481</strain>
    </source>
</reference>